<dbReference type="EMBL" id="UOFK01000329">
    <property type="protein sequence ID" value="VAW82748.1"/>
    <property type="molecule type" value="Genomic_DNA"/>
</dbReference>
<evidence type="ECO:0000313" key="1">
    <source>
        <dbReference type="EMBL" id="VAW82748.1"/>
    </source>
</evidence>
<reference evidence="1" key="1">
    <citation type="submission" date="2018-06" db="EMBL/GenBank/DDBJ databases">
        <authorList>
            <person name="Zhirakovskaya E."/>
        </authorList>
    </citation>
    <scope>NUCLEOTIDE SEQUENCE</scope>
</reference>
<name>A0A3B0YPI1_9ZZZZ</name>
<organism evidence="1">
    <name type="scientific">hydrothermal vent metagenome</name>
    <dbReference type="NCBI Taxonomy" id="652676"/>
    <lineage>
        <taxon>unclassified sequences</taxon>
        <taxon>metagenomes</taxon>
        <taxon>ecological metagenomes</taxon>
    </lineage>
</organism>
<accession>A0A3B0YPI1</accession>
<sequence length="243" mass="27401">MEKRIQRIKRDTNGHYAKIIGGNERKICLEAARKAAEKFGSNSAAYRTITQGINAKGGTGSQYFWVNHLATCLPQNEKIISLEEMEMINDHDKTFFEGLYVYVPEIILRTETPVNRKEQFILSNLVAQINGEKYEFSSENPLRISGLELVKDENPENAYGLLLNIGNGTKISTDKRFSTKNSGGKIPFGKRSKKIWTRSDSLSAVCLGGGTYLYADGGFDLYADCIRRVVVFCTEDDKNSRRY</sequence>
<protein>
    <submittedName>
        <fullName evidence="1">Uncharacterized protein</fullName>
    </submittedName>
</protein>
<dbReference type="AlphaFoldDB" id="A0A3B0YPI1"/>
<gene>
    <name evidence="1" type="ORF">MNBD_GAMMA13-1726</name>
</gene>
<proteinExistence type="predicted"/>